<feature type="compositionally biased region" description="Acidic residues" evidence="1">
    <location>
        <begin position="180"/>
        <end position="195"/>
    </location>
</feature>
<name>A0A6C0BVT3_9ZZZZ</name>
<feature type="compositionally biased region" description="Basic and acidic residues" evidence="1">
    <location>
        <begin position="1771"/>
        <end position="1797"/>
    </location>
</feature>
<protein>
    <submittedName>
        <fullName evidence="2">Uncharacterized protein</fullName>
    </submittedName>
</protein>
<dbReference type="EMBL" id="MN739271">
    <property type="protein sequence ID" value="QHS96346.1"/>
    <property type="molecule type" value="Genomic_DNA"/>
</dbReference>
<proteinExistence type="predicted"/>
<feature type="compositionally biased region" description="Acidic residues" evidence="1">
    <location>
        <begin position="1798"/>
        <end position="1811"/>
    </location>
</feature>
<organism evidence="2">
    <name type="scientific">viral metagenome</name>
    <dbReference type="NCBI Taxonomy" id="1070528"/>
    <lineage>
        <taxon>unclassified sequences</taxon>
        <taxon>metagenomes</taxon>
        <taxon>organismal metagenomes</taxon>
    </lineage>
</organism>
<feature type="region of interest" description="Disordered" evidence="1">
    <location>
        <begin position="1771"/>
        <end position="1811"/>
    </location>
</feature>
<sequence length="1811" mass="209397">MSTSTLELGDIININAPTNAEINDKTFLIDYIDIDKRIDLIDGDTLNKKTLTLSSGVFDDKSINSIDLLDRSSFDGYAAQNGLILGVWIDIFFGGDIPYSITGQITDKIEDMIEIQNYENDEKLYLDFEYKGLPDDIPINTINIRGQPHSAINKDIVDQFINREQSGLNVHEQLQRSPDEEAEEGDDNNLADDDDIDDLNVQISEGDQIVYGAALEDIYYYVEVDKEEKIYSIDDQLEDLQDDILATIPSNERSYQKNLEINLILNRFKELRLKYSIEQNGILKPKFLSPKPMLDHLHDNIRWLIPVVKDDKNEAIDEEWVNAHDDLIKIYETSSESNNRYLELMQNLRSNDLFKTPDSRPENLIEMIPNVRTEVLSDNNYISETYLANQYLANGRMLSAGGDTIIPTSFIQTPILHIDYSRTSLIQTDLLTKATKPPINLWEMLSNPDIVPNIIEINNDILTRTEKSNQYYNYLTNHNTLNDENASDSGRFLKIMNEIVPKTNDIIKNISVYYNKIYTVHAFIEHLHVFKIDEITKSNRLLIVKAVTANINSLSALRKSSEMEMKVLRTTKYETNYKKQTIDILLQSIKAQTAEIFKAYGYDDVANYSNSEIFNELMRQDNFYLLSIIISNLNAGLLITNNVNEIIEEHKLQLKSKFVENDKCAQYVIAKRYNSLEALEGDVGITYYDMEYDNTPYVLKDDYYTELSGLSDEAAIHFLKEKLEENLNMDAPAASNLAKIIFGGKKPIADGLYAILDTVEDDKITRVYYVRRDNNWVISDIDDASMFVSNNKDICNMQPDCVITNNGCISTESASQQVEQNFASDLMSDFNISDISLTKEALQEKFNEQYRRQIKTIVRLRDINNFKKLFYDRQQKMLGMTVEENEPVISPYSKLLDKILGQYDFSKKQDDVIRFHEKFCRTPTIDEDQNWYYCILTQVKLMPTFMKALGDAFNRNDYVSQINKICAERGGLSDDGNAWIDKHSGYKIKDIEYSEEEGYDDTGFKAISRALLEADVGDEILRDVIDTNNVRPESHNDPRNSALQNMVSNIVRTMLLHMAIEYDTSLIELDIQNTLLKLIGEDDNIATNNKVGKVIMYVTLSYLLIALQTAMPPIKSKKTFPGCIKSFTGYPYEGTSDKSGLEYICCVAMNIKSSIFPWNTLKKTKKTELVEKLQTTIIPKYLINEFKIRDMIRNKKNFMKTYKGFNDDKMPNLDKWETFLPPLSVREVTVADNISRTFENELISDIKTGKRHNDKLDLIKNKVYFASITIQNKINEIVKAQTPLMVTMANVPFIENACCQEDYKTISYFANKNGQINDGAIKSMMSIYHKYNRLSKASILYDPVDTKKVPINDFPGYSEELIYRAFIGHCKYNTQQDIPDKFKSVCMNRPENYKNTDSISNKIRSLKNNGVQYEDLQFKTLQNILNKENILDNTDPSTIKFNDKEYLEELLEQIAISDTTHQDFKIFSQNLKKLIDGKIERKRMVLYMVKINKDFEKLITVEMKKYSKHKISKGLFKTILDDEVMHHESFITSIKNAILNICNILPNMLLNKTTFEEGVLIPKHWNVSDRHSIDIKNMIERQNNIKSHFDNESLKKISYKMSTTTYLITGFVECVHNMADFDNEMKEMMLKFTLLFILKQFITITIEDMTEIKSMVKSIERVNKDEKDFMADEVEIVLPENEHDLPNLRCKLLADIISICDNEFKHTLLTYEHVINKVNKSKTAEKDNITQFLNALTIEERETENLFKNNKLEKWSVGLQKGLRIYDKETYDRETEQQTEEDRTQLEIDADIDIHMVDDDDHGENDGDEEY</sequence>
<accession>A0A6C0BVT3</accession>
<feature type="region of interest" description="Disordered" evidence="1">
    <location>
        <begin position="172"/>
        <end position="195"/>
    </location>
</feature>
<reference evidence="2" key="1">
    <citation type="journal article" date="2020" name="Nature">
        <title>Giant virus diversity and host interactions through global metagenomics.</title>
        <authorList>
            <person name="Schulz F."/>
            <person name="Roux S."/>
            <person name="Paez-Espino D."/>
            <person name="Jungbluth S."/>
            <person name="Walsh D.A."/>
            <person name="Denef V.J."/>
            <person name="McMahon K.D."/>
            <person name="Konstantinidis K.T."/>
            <person name="Eloe-Fadrosh E.A."/>
            <person name="Kyrpides N.C."/>
            <person name="Woyke T."/>
        </authorList>
    </citation>
    <scope>NUCLEOTIDE SEQUENCE</scope>
    <source>
        <strain evidence="2">GVMAG-M-3300020166-18</strain>
    </source>
</reference>
<evidence type="ECO:0000256" key="1">
    <source>
        <dbReference type="SAM" id="MobiDB-lite"/>
    </source>
</evidence>
<evidence type="ECO:0000313" key="2">
    <source>
        <dbReference type="EMBL" id="QHS96346.1"/>
    </source>
</evidence>